<feature type="region of interest" description="Disordered" evidence="1">
    <location>
        <begin position="234"/>
        <end position="256"/>
    </location>
</feature>
<evidence type="ECO:0000256" key="2">
    <source>
        <dbReference type="SAM" id="Phobius"/>
    </source>
</evidence>
<dbReference type="AlphaFoldDB" id="A0A9N7YUF6"/>
<organism evidence="4 5">
    <name type="scientific">Pleuronectes platessa</name>
    <name type="common">European plaice</name>
    <dbReference type="NCBI Taxonomy" id="8262"/>
    <lineage>
        <taxon>Eukaryota</taxon>
        <taxon>Metazoa</taxon>
        <taxon>Chordata</taxon>
        <taxon>Craniata</taxon>
        <taxon>Vertebrata</taxon>
        <taxon>Euteleostomi</taxon>
        <taxon>Actinopterygii</taxon>
        <taxon>Neopterygii</taxon>
        <taxon>Teleostei</taxon>
        <taxon>Neoteleostei</taxon>
        <taxon>Acanthomorphata</taxon>
        <taxon>Carangaria</taxon>
        <taxon>Pleuronectiformes</taxon>
        <taxon>Pleuronectoidei</taxon>
        <taxon>Pleuronectidae</taxon>
        <taxon>Pleuronectes</taxon>
    </lineage>
</organism>
<gene>
    <name evidence="4" type="ORF">PLEPLA_LOCUS26587</name>
</gene>
<evidence type="ECO:0000313" key="5">
    <source>
        <dbReference type="Proteomes" id="UP001153269"/>
    </source>
</evidence>
<proteinExistence type="predicted"/>
<name>A0A9N7YUF6_PLEPL</name>
<feature type="compositionally biased region" description="Polar residues" evidence="1">
    <location>
        <begin position="234"/>
        <end position="244"/>
    </location>
</feature>
<keyword evidence="2" id="KW-1133">Transmembrane helix</keyword>
<reference evidence="4" key="1">
    <citation type="submission" date="2020-03" db="EMBL/GenBank/DDBJ databases">
        <authorList>
            <person name="Weist P."/>
        </authorList>
    </citation>
    <scope>NUCLEOTIDE SEQUENCE</scope>
</reference>
<evidence type="ECO:0000256" key="1">
    <source>
        <dbReference type="SAM" id="MobiDB-lite"/>
    </source>
</evidence>
<accession>A0A9N7YUF6</accession>
<keyword evidence="3" id="KW-0732">Signal</keyword>
<keyword evidence="2" id="KW-0812">Transmembrane</keyword>
<keyword evidence="5" id="KW-1185">Reference proteome</keyword>
<comment type="caution">
    <text evidence="4">The sequence shown here is derived from an EMBL/GenBank/DDBJ whole genome shotgun (WGS) entry which is preliminary data.</text>
</comment>
<evidence type="ECO:0000256" key="3">
    <source>
        <dbReference type="SAM" id="SignalP"/>
    </source>
</evidence>
<dbReference type="Proteomes" id="UP001153269">
    <property type="component" value="Unassembled WGS sequence"/>
</dbReference>
<feature type="signal peptide" evidence="3">
    <location>
        <begin position="1"/>
        <end position="20"/>
    </location>
</feature>
<dbReference type="EMBL" id="CADEAL010002195">
    <property type="protein sequence ID" value="CAB1438704.1"/>
    <property type="molecule type" value="Genomic_DNA"/>
</dbReference>
<protein>
    <submittedName>
        <fullName evidence="4">Uncharacterized protein</fullName>
    </submittedName>
</protein>
<feature type="transmembrane region" description="Helical" evidence="2">
    <location>
        <begin position="156"/>
        <end position="177"/>
    </location>
</feature>
<keyword evidence="2" id="KW-0472">Membrane</keyword>
<sequence>MHPIVLLFVISLLHAYEARGSDTGTPVFVQKGKDLILNVTATVKLVEHNPVSLVTGTVDLLSSSSDSCNLTVTCSTQDSHHISRTFRCDNTTCSQEEGGERSKVTTSGSSLRVYLSKNFSVICSHSNQVSSDEHTTMMRNLCFKPPALVSQSHSKIAFVAVPVIVVLVIIAIAAAFVRHRKKGKHETEEMKNTVYETVQVQSLNPLVDQNPTDDAAAPPPSSIYSLIEVGSIKSTEAGDTTQPESLYAQVEKSDLT</sequence>
<evidence type="ECO:0000313" key="4">
    <source>
        <dbReference type="EMBL" id="CAB1438704.1"/>
    </source>
</evidence>
<feature type="chain" id="PRO_5040274924" evidence="3">
    <location>
        <begin position="21"/>
        <end position="256"/>
    </location>
</feature>